<dbReference type="EMBL" id="LT994651">
    <property type="protein sequence ID" value="SPN79168.1"/>
    <property type="molecule type" value="Genomic_DNA"/>
</dbReference>
<reference evidence="1" key="1">
    <citation type="submission" date="2018-03" db="EMBL/GenBank/DDBJ databases">
        <authorList>
            <consortium name="Urmite Genomes"/>
        </authorList>
    </citation>
    <scope>NUCLEOTIDE SEQUENCE [LARGE SCALE GENOMIC DNA]</scope>
    <source>
        <strain evidence="1">IHUMI-27.7</strain>
    </source>
</reference>
<protein>
    <submittedName>
        <fullName evidence="1">Protein containing kinase domain</fullName>
    </submittedName>
</protein>
<organism evidence="1">
    <name type="scientific">Brazilian cedratvirus IHUMI</name>
    <dbReference type="NCBI Taxonomy" id="2126980"/>
    <lineage>
        <taxon>Viruses</taxon>
        <taxon>Pithoviruses</taxon>
        <taxon>Orthocedratvirinae</taxon>
        <taxon>Alphacedratvirus</taxon>
        <taxon>Alphacedratvirus brasiliense</taxon>
    </lineage>
</organism>
<accession>A0A2R8FDT9</accession>
<sequence>MEEGRTFWYRHLSSRLHACVDSVLKDFIKEESVIEFVSLSSETTSELYRVAVLCSIPTTRLFEKEFLSRVCCYHYLKPDKYYFLERVLRKGQYVRIGFTSKEPLSSRPPRSCSSVPERKSSLVVKWFRNQDMDITFEMGLYTRLKLLGCPLPYFSCSYRFWKDKVLLLEELQSLDKEDDPCNIGICVLEQLSYLHTFAVHTDIKPNNIMRKGRKYYLIDFGGVALEKLNYGYKRWNWSEKWTSQKMYVKNQITTYKNDLIELGYTLNHLEGKEDARSGFTEKLAQYMNEVRKLDPEVQPGDELYAHLKSILAK</sequence>
<dbReference type="GO" id="GO:0016301">
    <property type="term" value="F:kinase activity"/>
    <property type="evidence" value="ECO:0007669"/>
    <property type="project" value="UniProtKB-KW"/>
</dbReference>
<dbReference type="InterPro" id="IPR011009">
    <property type="entry name" value="Kinase-like_dom_sf"/>
</dbReference>
<keyword evidence="2" id="KW-1185">Reference proteome</keyword>
<name>A0A2R8FDT9_9VIRU</name>
<proteinExistence type="predicted"/>
<evidence type="ECO:0000313" key="2">
    <source>
        <dbReference type="Proteomes" id="UP000273054"/>
    </source>
</evidence>
<dbReference type="Proteomes" id="UP000273054">
    <property type="component" value="Segment"/>
</dbReference>
<dbReference type="Gene3D" id="1.10.510.10">
    <property type="entry name" value="Transferase(Phosphotransferase) domain 1"/>
    <property type="match status" value="1"/>
</dbReference>
<dbReference type="SUPFAM" id="SSF56112">
    <property type="entry name" value="Protein kinase-like (PK-like)"/>
    <property type="match status" value="1"/>
</dbReference>
<keyword evidence="1" id="KW-0418">Kinase</keyword>
<evidence type="ECO:0000313" key="1">
    <source>
        <dbReference type="EMBL" id="SPN79168.1"/>
    </source>
</evidence>
<keyword evidence="1" id="KW-0808">Transferase</keyword>
<gene>
    <name evidence="1" type="ORF">BRZCDTV_193</name>
</gene>